<dbReference type="InterPro" id="IPR025410">
    <property type="entry name" value="Lant_dehyd"/>
</dbReference>
<proteinExistence type="predicted"/>
<organism evidence="2 3">
    <name type="scientific">Prevotella melaninogenica</name>
    <dbReference type="NCBI Taxonomy" id="28132"/>
    <lineage>
        <taxon>Bacteria</taxon>
        <taxon>Pseudomonadati</taxon>
        <taxon>Bacteroidota</taxon>
        <taxon>Bacteroidia</taxon>
        <taxon>Bacteroidales</taxon>
        <taxon>Prevotellaceae</taxon>
        <taxon>Prevotella</taxon>
    </lineage>
</organism>
<reference evidence="2 3" key="1">
    <citation type="submission" date="2020-05" db="EMBL/GenBank/DDBJ databases">
        <title>FDA dAtabase for Regulatory Grade micrObial Sequences (FDA-ARGOS): Supporting development and validation of Infectious Disease Dx tests.</title>
        <authorList>
            <person name="Moreno J."/>
            <person name="Tallon L."/>
            <person name="Sadzewicz L."/>
            <person name="Zhao X."/>
            <person name="Vavikolanu K."/>
            <person name="Mehta A."/>
            <person name="Aluvathingal J."/>
            <person name="Nadendla S."/>
            <person name="Myers T."/>
            <person name="Yan Y."/>
            <person name="Sichtig H."/>
        </authorList>
    </citation>
    <scope>NUCLEOTIDE SEQUENCE [LARGE SCALE GENOMIC DNA]</scope>
    <source>
        <strain evidence="2 3">FDAARGOS_760</strain>
    </source>
</reference>
<feature type="domain" description="Lantibiotic biosynthesis protein dehydration" evidence="1">
    <location>
        <begin position="6"/>
        <end position="218"/>
    </location>
</feature>
<dbReference type="Proteomes" id="UP000500843">
    <property type="component" value="Chromosome 2"/>
</dbReference>
<gene>
    <name evidence="2" type="ORF">FIU21_10005</name>
</gene>
<name>A0A7D4L407_9BACT</name>
<dbReference type="AlphaFoldDB" id="A0A7D4L407"/>
<accession>A0A7D4L407</accession>
<dbReference type="RefSeq" id="WP_172891413.1">
    <property type="nucleotide sequence ID" value="NZ_CP054011.1"/>
</dbReference>
<dbReference type="EMBL" id="CP054011">
    <property type="protein sequence ID" value="QKH89863.1"/>
    <property type="molecule type" value="Genomic_DNA"/>
</dbReference>
<protein>
    <submittedName>
        <fullName evidence="2">Type 2 lantipeptide synthetase LanM</fullName>
    </submittedName>
</protein>
<evidence type="ECO:0000313" key="2">
    <source>
        <dbReference type="EMBL" id="QKH89863.1"/>
    </source>
</evidence>
<dbReference type="Pfam" id="PF13575">
    <property type="entry name" value="DUF4135"/>
    <property type="match status" value="1"/>
</dbReference>
<sequence>MFFEKYPNLIHLLETYTYRIINYVTSFSHKFEEEKSQLNDFFELEESNIEKVKMFSRDIHFGKCVMAVDFDCGKRLYYKPRNADNEQFLVDYIRFLSTLGLKIKLRIPEFKNYKDHSWHIHKTYGSELNDRSDLTTYYHNWGVLLCAFYFLNSQDIIPDNILFSDNQPCILDCEALINSPIPYQDTTPLVQYIQNSVIRTGILPDWMFSKIEEGNRISSVLFKFNTENLHLPRYKQECLPISRELSSFFLAGFKYAYDLMLKHKELILDFFNAYNFNGNYSAVLFSLYSLL</sequence>
<evidence type="ECO:0000259" key="1">
    <source>
        <dbReference type="Pfam" id="PF13575"/>
    </source>
</evidence>
<evidence type="ECO:0000313" key="3">
    <source>
        <dbReference type="Proteomes" id="UP000500843"/>
    </source>
</evidence>